<proteinExistence type="predicted"/>
<evidence type="ECO:0000313" key="1">
    <source>
        <dbReference type="EMBL" id="MBW8185285.1"/>
    </source>
</evidence>
<name>A0ABS7E6J6_9GAMM</name>
<evidence type="ECO:0008006" key="3">
    <source>
        <dbReference type="Google" id="ProtNLM"/>
    </source>
</evidence>
<reference evidence="1 2" key="1">
    <citation type="submission" date="2021-07" db="EMBL/GenBank/DDBJ databases">
        <title>Shewanella sp. nov, isolated from SCS.</title>
        <authorList>
            <person name="Cao W.R."/>
        </authorList>
    </citation>
    <scope>NUCLEOTIDE SEQUENCE [LARGE SCALE GENOMIC DNA]</scope>
    <source>
        <strain evidence="1 2">NR704-98</strain>
    </source>
</reference>
<dbReference type="Proteomes" id="UP001195963">
    <property type="component" value="Unassembled WGS sequence"/>
</dbReference>
<keyword evidence="2" id="KW-1185">Reference proteome</keyword>
<dbReference type="EMBL" id="JAHZST010000013">
    <property type="protein sequence ID" value="MBW8185285.1"/>
    <property type="molecule type" value="Genomic_DNA"/>
</dbReference>
<gene>
    <name evidence="1" type="ORF">K0625_16655</name>
</gene>
<sequence length="419" mass="48109">MVVMAEKEAIVNRTFDNQQLDDIAKDYVKLVLAVGLHDASYVDAYYGPESWREACKLQPLPSLKLNVAALLDSLGALNFTGEGRCLLERQEFLSKQLASVEYYINHLLGSESCFSVESIGLYDTQAEIFSPESFQPVLDDIDSLLPGSGELTGRFDTYRAQFIVPEHKIPKVFSAAVEKSRELTSAYINLPEDESFRIEFVNDKVWSAYNWYQGDYQSLIQLNQDQPLYLERCMQLASHEGYPGHHLFNLLQERELVRKSHWPEYAIYPLYSPISFLSEGSANYGLSLIMSDCELIEFERDYLMPLAGMTGDIEHYHRVLRCYKQLVHLDNTVCQQLTDGEISPNEAESLLIQFGLYCASRAKQRVKFYQANRAYVINYNHGEDSVARWVERGGADKNERWKRFESLLKRPLMASQFVS</sequence>
<accession>A0ABS7E6J6</accession>
<organism evidence="1 2">
    <name type="scientific">Shewanella nanhaiensis</name>
    <dbReference type="NCBI Taxonomy" id="2864872"/>
    <lineage>
        <taxon>Bacteria</taxon>
        <taxon>Pseudomonadati</taxon>
        <taxon>Pseudomonadota</taxon>
        <taxon>Gammaproteobacteria</taxon>
        <taxon>Alteromonadales</taxon>
        <taxon>Shewanellaceae</taxon>
        <taxon>Shewanella</taxon>
    </lineage>
</organism>
<evidence type="ECO:0000313" key="2">
    <source>
        <dbReference type="Proteomes" id="UP001195963"/>
    </source>
</evidence>
<protein>
    <recommendedName>
        <fullName evidence="3">DUF885 domain-containing protein</fullName>
    </recommendedName>
</protein>
<comment type="caution">
    <text evidence="1">The sequence shown here is derived from an EMBL/GenBank/DDBJ whole genome shotgun (WGS) entry which is preliminary data.</text>
</comment>